<name>A0ABY7ANJ5_9ALTE</name>
<accession>A0ABY7ANJ5</accession>
<dbReference type="RefSeq" id="WP_268075139.1">
    <property type="nucleotide sequence ID" value="NZ_CP109965.1"/>
</dbReference>
<reference evidence="2" key="1">
    <citation type="submission" date="2022-10" db="EMBL/GenBank/DDBJ databases">
        <title>Catenovulum adriacola sp. nov. isolated in the Harbour of Susak.</title>
        <authorList>
            <person name="Schoch T."/>
            <person name="Reich S.J."/>
            <person name="Stoeferle S."/>
            <person name="Flaiz M."/>
            <person name="Kazda M."/>
            <person name="Riedel C.U."/>
            <person name="Duerre P."/>
        </authorList>
    </citation>
    <scope>NUCLEOTIDE SEQUENCE</scope>
    <source>
        <strain evidence="2">TS8</strain>
    </source>
</reference>
<feature type="transmembrane region" description="Helical" evidence="1">
    <location>
        <begin position="20"/>
        <end position="45"/>
    </location>
</feature>
<proteinExistence type="predicted"/>
<gene>
    <name evidence="2" type="ORF">OLW01_02960</name>
</gene>
<protein>
    <recommendedName>
        <fullName evidence="4">DUF2474 family protein</fullName>
    </recommendedName>
</protein>
<keyword evidence="1" id="KW-1133">Transmembrane helix</keyword>
<sequence length="47" mass="5388">MAKTNSPNVTAPVKLFLKMVYWAMIGAIGLSVVYLAFEAYLVWFYRN</sequence>
<dbReference type="EMBL" id="CP109965">
    <property type="protein sequence ID" value="WAJ70793.1"/>
    <property type="molecule type" value="Genomic_DNA"/>
</dbReference>
<dbReference type="Proteomes" id="UP001163726">
    <property type="component" value="Chromosome"/>
</dbReference>
<keyword evidence="1" id="KW-0472">Membrane</keyword>
<organism evidence="2 3">
    <name type="scientific">Catenovulum adriaticum</name>
    <dbReference type="NCBI Taxonomy" id="2984846"/>
    <lineage>
        <taxon>Bacteria</taxon>
        <taxon>Pseudomonadati</taxon>
        <taxon>Pseudomonadota</taxon>
        <taxon>Gammaproteobacteria</taxon>
        <taxon>Alteromonadales</taxon>
        <taxon>Alteromonadaceae</taxon>
        <taxon>Catenovulum</taxon>
    </lineage>
</organism>
<evidence type="ECO:0008006" key="4">
    <source>
        <dbReference type="Google" id="ProtNLM"/>
    </source>
</evidence>
<keyword evidence="1" id="KW-0812">Transmembrane</keyword>
<evidence type="ECO:0000256" key="1">
    <source>
        <dbReference type="SAM" id="Phobius"/>
    </source>
</evidence>
<evidence type="ECO:0000313" key="3">
    <source>
        <dbReference type="Proteomes" id="UP001163726"/>
    </source>
</evidence>
<keyword evidence="3" id="KW-1185">Reference proteome</keyword>
<evidence type="ECO:0000313" key="2">
    <source>
        <dbReference type="EMBL" id="WAJ70793.1"/>
    </source>
</evidence>